<dbReference type="HOGENOM" id="CLU_1983035_0_0_1"/>
<evidence type="ECO:0000313" key="3">
    <source>
        <dbReference type="Proteomes" id="UP000054485"/>
    </source>
</evidence>
<gene>
    <name evidence="2" type="ORF">CY34DRAFT_104369</name>
</gene>
<accession>A0A0D0BXN7</accession>
<dbReference type="AlphaFoldDB" id="A0A0D0BXN7"/>
<reference evidence="2 3" key="1">
    <citation type="submission" date="2014-04" db="EMBL/GenBank/DDBJ databases">
        <authorList>
            <consortium name="DOE Joint Genome Institute"/>
            <person name="Kuo A."/>
            <person name="Ruytinx J."/>
            <person name="Rineau F."/>
            <person name="Colpaert J."/>
            <person name="Kohler A."/>
            <person name="Nagy L.G."/>
            <person name="Floudas D."/>
            <person name="Copeland A."/>
            <person name="Barry K.W."/>
            <person name="Cichocki N."/>
            <person name="Veneault-Fourrey C."/>
            <person name="LaButti K."/>
            <person name="Lindquist E.A."/>
            <person name="Lipzen A."/>
            <person name="Lundell T."/>
            <person name="Morin E."/>
            <person name="Murat C."/>
            <person name="Sun H."/>
            <person name="Tunlid A."/>
            <person name="Henrissat B."/>
            <person name="Grigoriev I.V."/>
            <person name="Hibbett D.S."/>
            <person name="Martin F."/>
            <person name="Nordberg H.P."/>
            <person name="Cantor M.N."/>
            <person name="Hua S.X."/>
        </authorList>
    </citation>
    <scope>NUCLEOTIDE SEQUENCE [LARGE SCALE GENOMIC DNA]</scope>
    <source>
        <strain evidence="2 3">UH-Slu-Lm8-n1</strain>
    </source>
</reference>
<keyword evidence="3" id="KW-1185">Reference proteome</keyword>
<proteinExistence type="predicted"/>
<name>A0A0D0BXN7_9AGAM</name>
<reference evidence="3" key="2">
    <citation type="submission" date="2015-01" db="EMBL/GenBank/DDBJ databases">
        <title>Evolutionary Origins and Diversification of the Mycorrhizal Mutualists.</title>
        <authorList>
            <consortium name="DOE Joint Genome Institute"/>
            <consortium name="Mycorrhizal Genomics Consortium"/>
            <person name="Kohler A."/>
            <person name="Kuo A."/>
            <person name="Nagy L.G."/>
            <person name="Floudas D."/>
            <person name="Copeland A."/>
            <person name="Barry K.W."/>
            <person name="Cichocki N."/>
            <person name="Veneault-Fourrey C."/>
            <person name="LaButti K."/>
            <person name="Lindquist E.A."/>
            <person name="Lipzen A."/>
            <person name="Lundell T."/>
            <person name="Morin E."/>
            <person name="Murat C."/>
            <person name="Riley R."/>
            <person name="Ohm R."/>
            <person name="Sun H."/>
            <person name="Tunlid A."/>
            <person name="Henrissat B."/>
            <person name="Grigoriev I.V."/>
            <person name="Hibbett D.S."/>
            <person name="Martin F."/>
        </authorList>
    </citation>
    <scope>NUCLEOTIDE SEQUENCE [LARGE SCALE GENOMIC DNA]</scope>
    <source>
        <strain evidence="3">UH-Slu-Lm8-n1</strain>
    </source>
</reference>
<dbReference type="EMBL" id="KN835144">
    <property type="protein sequence ID" value="KIK47678.1"/>
    <property type="molecule type" value="Genomic_DNA"/>
</dbReference>
<protein>
    <submittedName>
        <fullName evidence="2">Uncharacterized protein</fullName>
    </submittedName>
</protein>
<organism evidence="2 3">
    <name type="scientific">Suillus luteus UH-Slu-Lm8-n1</name>
    <dbReference type="NCBI Taxonomy" id="930992"/>
    <lineage>
        <taxon>Eukaryota</taxon>
        <taxon>Fungi</taxon>
        <taxon>Dikarya</taxon>
        <taxon>Basidiomycota</taxon>
        <taxon>Agaricomycotina</taxon>
        <taxon>Agaricomycetes</taxon>
        <taxon>Agaricomycetidae</taxon>
        <taxon>Boletales</taxon>
        <taxon>Suillineae</taxon>
        <taxon>Suillaceae</taxon>
        <taxon>Suillus</taxon>
    </lineage>
</organism>
<dbReference type="Proteomes" id="UP000054485">
    <property type="component" value="Unassembled WGS sequence"/>
</dbReference>
<feature type="region of interest" description="Disordered" evidence="1">
    <location>
        <begin position="97"/>
        <end position="118"/>
    </location>
</feature>
<sequence>MAGPAVADMRETNSAFQPPLGGADSAASQTCPGFSTASYRILNDGLGTMGLMTALTFYEYTRNTVVRPYIFTLVLSIPAMGHRAKYFTLEAKSAAEKRHKTSYSKSERGRTIRKAQNARAYVKHHG</sequence>
<evidence type="ECO:0000313" key="2">
    <source>
        <dbReference type="EMBL" id="KIK47678.1"/>
    </source>
</evidence>
<dbReference type="InParanoid" id="A0A0D0BXN7"/>
<evidence type="ECO:0000256" key="1">
    <source>
        <dbReference type="SAM" id="MobiDB-lite"/>
    </source>
</evidence>